<reference evidence="3 4" key="1">
    <citation type="journal article" date="2019" name="Sci. Rep.">
        <title>Nanopore sequencing improves the draft genome of the human pathogenic amoeba Naegleria fowleri.</title>
        <authorList>
            <person name="Liechti N."/>
            <person name="Schurch N."/>
            <person name="Bruggmann R."/>
            <person name="Wittwer M."/>
        </authorList>
    </citation>
    <scope>NUCLEOTIDE SEQUENCE [LARGE SCALE GENOMIC DNA]</scope>
    <source>
        <strain evidence="3 4">ATCC 30894</strain>
    </source>
</reference>
<dbReference type="VEuPathDB" id="AmoebaDB:FDP41_001872"/>
<dbReference type="AlphaFoldDB" id="A0A6A5BW00"/>
<dbReference type="Pfam" id="PF08338">
    <property type="entry name" value="DUF1731"/>
    <property type="match status" value="1"/>
</dbReference>
<gene>
    <name evidence="3" type="ORF">FDP41_001872</name>
</gene>
<dbReference type="VEuPathDB" id="AmoebaDB:NfTy_032790"/>
<dbReference type="InterPro" id="IPR013549">
    <property type="entry name" value="DUF1731"/>
</dbReference>
<accession>A0A6A5BW00</accession>
<evidence type="ECO:0000313" key="4">
    <source>
        <dbReference type="Proteomes" id="UP000444721"/>
    </source>
</evidence>
<dbReference type="Pfam" id="PF01370">
    <property type="entry name" value="Epimerase"/>
    <property type="match status" value="1"/>
</dbReference>
<sequence length="511" mass="58097">MMRRTSQQQRLLLVLTACNNCFGKKTWLLVEQQQQKHLDSSSSIVLLMNSFNTPKLSYHTNNNPMNNTTSVNHQQQQHEGMNGFNTNNHHHHYDIKNHPTTTNISDPQQVRVSQEEHKEHQPFISQLILGGASGFVGKQLLKHILSPNSQKIKVPFSDQLSKLSQVTVLSRRPDETRQILEQQCPFHNWERKESIQVQIKDWKDLNQVTTEKDPLFLFKHQVCDIRETFDSSNKKVAAVNLSGASVGEKKWTPEYKQEIISSRVESTQHLMQHLNSFGDSASVFIGTSAVGYYPSIPDLSPHAQIYTEYNCPQAADNPLGEVTKAVEDTISQTNFENIKKRIILRPGAVIGKNGGMLSHMIIPYLGFSLPVVFGTGLQPLSCVHISDLSNMYIHALYTNFNNYYQALQGRTTSSNGTNVTSNHESAVIVYNAVMQDMITFQQFVSYLNAKTNLFYLPLIPMSYRLAKIIFGKERAQLLCEGQYVSPTRFMQENFQFNYPNLHSVVDEVVSK</sequence>
<dbReference type="OMA" id="IYTEYNC"/>
<evidence type="ECO:0000259" key="2">
    <source>
        <dbReference type="Pfam" id="PF08338"/>
    </source>
</evidence>
<keyword evidence="4" id="KW-1185">Reference proteome</keyword>
<organism evidence="3 4">
    <name type="scientific">Naegleria fowleri</name>
    <name type="common">Brain eating amoeba</name>
    <dbReference type="NCBI Taxonomy" id="5763"/>
    <lineage>
        <taxon>Eukaryota</taxon>
        <taxon>Discoba</taxon>
        <taxon>Heterolobosea</taxon>
        <taxon>Tetramitia</taxon>
        <taxon>Eutetramitia</taxon>
        <taxon>Vahlkampfiidae</taxon>
        <taxon>Naegleria</taxon>
    </lineage>
</organism>
<comment type="caution">
    <text evidence="3">The sequence shown here is derived from an EMBL/GenBank/DDBJ whole genome shotgun (WGS) entry which is preliminary data.</text>
</comment>
<dbReference type="InterPro" id="IPR036291">
    <property type="entry name" value="NAD(P)-bd_dom_sf"/>
</dbReference>
<name>A0A6A5BW00_NAEFO</name>
<dbReference type="InterPro" id="IPR001509">
    <property type="entry name" value="Epimerase_deHydtase"/>
</dbReference>
<feature type="domain" description="NAD-dependent epimerase/dehydratase" evidence="1">
    <location>
        <begin position="131"/>
        <end position="398"/>
    </location>
</feature>
<evidence type="ECO:0000313" key="3">
    <source>
        <dbReference type="EMBL" id="KAF0978802.1"/>
    </source>
</evidence>
<dbReference type="Gene3D" id="3.40.50.720">
    <property type="entry name" value="NAD(P)-binding Rossmann-like Domain"/>
    <property type="match status" value="1"/>
</dbReference>
<dbReference type="EMBL" id="VFQX01000028">
    <property type="protein sequence ID" value="KAF0978802.1"/>
    <property type="molecule type" value="Genomic_DNA"/>
</dbReference>
<dbReference type="OrthoDB" id="276721at2759"/>
<protein>
    <recommendedName>
        <fullName evidence="5">NAD-dependent epimerase/dehydratase domain-containing protein</fullName>
    </recommendedName>
</protein>
<dbReference type="GeneID" id="68109090"/>
<evidence type="ECO:0000259" key="1">
    <source>
        <dbReference type="Pfam" id="PF01370"/>
    </source>
</evidence>
<dbReference type="PANTHER" id="PTHR11092:SF0">
    <property type="entry name" value="EPIMERASE FAMILY PROTEIN SDR39U1"/>
    <property type="match status" value="1"/>
</dbReference>
<dbReference type="SUPFAM" id="SSF51735">
    <property type="entry name" value="NAD(P)-binding Rossmann-fold domains"/>
    <property type="match status" value="1"/>
</dbReference>
<dbReference type="Proteomes" id="UP000444721">
    <property type="component" value="Unassembled WGS sequence"/>
</dbReference>
<dbReference type="RefSeq" id="XP_044563515.1">
    <property type="nucleotide sequence ID" value="XM_044705004.1"/>
</dbReference>
<evidence type="ECO:0008006" key="5">
    <source>
        <dbReference type="Google" id="ProtNLM"/>
    </source>
</evidence>
<dbReference type="VEuPathDB" id="AmoebaDB:NF0009740"/>
<proteinExistence type="predicted"/>
<dbReference type="PANTHER" id="PTHR11092">
    <property type="entry name" value="SUGAR NUCLEOTIDE EPIMERASE RELATED"/>
    <property type="match status" value="1"/>
</dbReference>
<feature type="domain" description="DUF1731" evidence="2">
    <location>
        <begin position="466"/>
        <end position="505"/>
    </location>
</feature>